<dbReference type="EMBL" id="CP144698">
    <property type="protein sequence ID" value="WVZ16692.1"/>
    <property type="molecule type" value="Genomic_DNA"/>
</dbReference>
<proteinExistence type="predicted"/>
<evidence type="ECO:0000256" key="3">
    <source>
        <dbReference type="ARBA" id="ARBA00022741"/>
    </source>
</evidence>
<dbReference type="Gene3D" id="3.40.50.300">
    <property type="entry name" value="P-loop containing nucleotide triphosphate hydrolases"/>
    <property type="match status" value="1"/>
</dbReference>
<sequence>MALAVVGGALLSAFIDVLFDRLASPEVVNFIRGKKPDKLLQKVKTQLIVVRVVLADAENRQITDPNVKEWLDLIRDVVYEVDDLLDEVSTKAATQKEVSNAFSRLFKMKKMVNISKLEDIVERLDDILKQKESLDLKEIPVESYRPWKAQPTSLDDGYAIYGRDKDKEAIMKLLLEENTNGEKVSMIPIVGMGGVGKTTLARSVFNDDKLKQQTFDLKAWVCVSDIFDIVKVTRSMIEEITRKACKLSDLNALQLELMDKLKGKRLLIVLDDVWIEDCDNWRSLTKPFLSGIRGSKVLITTRNENVAVAVPFHNVEAYHLSKLSNEDCWLVFANHAFPLSEASETRGTLEKIGKEIVRKCNGLPLAAQSLGGMLRRKQTIKDWNNVLQSDIWELPGGQCEIIPALRISYNYLPPHLKQCFVYCSLYPKDYEFLEDELIQLWMAEDIVKPPKNGKTLEEVGHEYFDDLVSRSFFQRTNGNTFVMHDLAAFLGGEFYFRADELGKKTKINRKTRHLSFTRFSDPVSDIEVFDTVKFPRTFLLIKFKESPFNNETAPRIIVSRLKYLRALSLCNFQSQLALPDSVGELIHLRYLNLSSTSVETLPESLSNLCNLQTLKLSFCLKLTKLPSAMQNLVNLRHLEIHATSIKEMPKRMGKLNQLQNLEFYIVGKHIENSIKELGGLSNLRGSFSIKALENVTKGEEALEARIMDKSYINHLSLEWSIANDSSIDFQYQLDVLSRLEPHQDLESLSINGYKGTRFPEWVGSFSYRYMTFIGLSNCKNCCILPSLGQLPSLKHLSISDMNSVKTIDAGFYRKVDGSSVIPFASLESLHISSMPCWEVWNAIDSEAFPVLQNLCIVDCQNLRGDLPKHLPALKTLTIINCEFLVSSVPMAPTLRTLDIRNSNKVEFHEFPLLVESINVEGGPVVESIMKAFTIIQPTCLHFLFLKNCSSDISFPGDRLAASLKSLHISGLTKIKFSMQHKHELLESLSIINCDSLTSLPLAIFPNLLSLQIKNCENMESLLASGSELSKSLNYVEISHCPNFVSFLGEGLCMPNLTRFCVYNCDKLKSLPDQMGTFLPKIEFLNISNCHQIESFPGGGMPPNLRTVEIRNCEKLLRGLGWKSMDMVTSLRVYGPSDGIKSFPKESMLPPSLVSLDLIDLSSLETLDCKGLLHLTSLQELNIKRCQKLENIGGEKLPLSLTKLMIYECPLLKQRCHKKDRQIWPKICHVRGIKIDDKLDWFGETAPVHLNVVPSRSFHCFGDAKPKEDFSEVSRNVVAYCGGLPLALEVLGSYLFDKTSKRVWEGVLSILEKNPNGEVQQKLRISFDSLSNETEKDIFLDVCCFFIGKDRAYVTEILNACELCADVGIPVLIERSLIKVDKNNKLGMHPLLQEMGREIIRENSRKDPGKHSRLWFEKEVVEVLTKNTGTKAIEGLVLKMHLTSRDCFKADSFLKMERLRLLQLHHVQLAGNYGYLSKQLRWISWHGFRSNYLPNSFCMDDVIAIDLKYSHLRFVWKQSQDLKWLKVLNLSHSRYLIETPDFSRLPSLEQLILKDCPSLLEIHKSIGDLCNILLINLKDCTSLSNLPKEIYKLKSVKTFIPSGCSKFDKLEEDIAQMESLTTLIGDNTAVKQVPVSVVRSKSIGYISLCGFEGLARNVFPSIIQSWMSPAMNPLLSIRPFFGTSCSLVSMNTQDNTLVELAPMLRSLPHLRSLLLRYETESQLSKDVETFLVEHVVNVAELRISRHHLRSSLIGVGSYKAFFDILNDTISKGLVTNEACEVLLPIDNYPYWLAHIGEGQSVFFTVPEDCGMKGMTLCIVYLSKTEIKPTECLTSSVLIANYTKRTLQIHRQETVTSFNDEDWQEIISHLAGGDKVEIFVTFGHHLVVKKTAVYLMYGESNNIEIEPTNCESNDVEIELLHCESNNIEIKAICEPNDIESKPLHCEANDIKITAMNSYRKRKCPDFEDKEPPRNNRERGLLPSIPTTMEGSLSSSENQKLARSKFPMWCLQEQDLSIGPVQASEIKFICNKAYTSCDAKRTIKALGQFRTRRGIE</sequence>
<dbReference type="InterPro" id="IPR036390">
    <property type="entry name" value="WH_DNA-bd_sf"/>
</dbReference>
<dbReference type="InterPro" id="IPR038005">
    <property type="entry name" value="RX-like_CC"/>
</dbReference>
<keyword evidence="1" id="KW-0433">Leucine-rich repeat</keyword>
<evidence type="ECO:0000259" key="8">
    <source>
        <dbReference type="Pfam" id="PF00931"/>
    </source>
</evidence>
<feature type="domain" description="Disease resistance N-terminal" evidence="9">
    <location>
        <begin position="11"/>
        <end position="100"/>
    </location>
</feature>
<dbReference type="PRINTS" id="PR00364">
    <property type="entry name" value="DISEASERSIST"/>
</dbReference>
<feature type="chain" id="PRO_5042893001" evidence="7">
    <location>
        <begin position="26"/>
        <end position="2053"/>
    </location>
</feature>
<feature type="region of interest" description="Disordered" evidence="6">
    <location>
        <begin position="1961"/>
        <end position="1994"/>
    </location>
</feature>
<keyword evidence="14" id="KW-1185">Reference proteome</keyword>
<dbReference type="InterPro" id="IPR042197">
    <property type="entry name" value="Apaf_helical"/>
</dbReference>
<dbReference type="InterPro" id="IPR058922">
    <property type="entry name" value="WHD_DRP"/>
</dbReference>
<gene>
    <name evidence="13" type="ORF">V8G54_009674</name>
</gene>
<dbReference type="InterPro" id="IPR041118">
    <property type="entry name" value="Rx_N"/>
</dbReference>
<evidence type="ECO:0000313" key="14">
    <source>
        <dbReference type="Proteomes" id="UP001374535"/>
    </source>
</evidence>
<evidence type="ECO:0000259" key="12">
    <source>
        <dbReference type="Pfam" id="PF25019"/>
    </source>
</evidence>
<dbReference type="FunFam" id="1.10.10.10:FF:000322">
    <property type="entry name" value="Probable disease resistance protein At1g63360"/>
    <property type="match status" value="1"/>
</dbReference>
<dbReference type="SUPFAM" id="SSF46785">
    <property type="entry name" value="Winged helix' DNA-binding domain"/>
    <property type="match status" value="1"/>
</dbReference>
<dbReference type="Pfam" id="PF23559">
    <property type="entry name" value="WHD_DRP"/>
    <property type="match status" value="1"/>
</dbReference>
<dbReference type="PANTHER" id="PTHR36766:SF40">
    <property type="entry name" value="DISEASE RESISTANCE PROTEIN RGA3"/>
    <property type="match status" value="1"/>
</dbReference>
<feature type="compositionally biased region" description="Basic and acidic residues" evidence="6">
    <location>
        <begin position="1961"/>
        <end position="1977"/>
    </location>
</feature>
<dbReference type="InterPro" id="IPR027417">
    <property type="entry name" value="P-loop_NTPase"/>
</dbReference>
<evidence type="ECO:0000256" key="5">
    <source>
        <dbReference type="ARBA" id="ARBA00022840"/>
    </source>
</evidence>
<accession>A0AAQ3NX76</accession>
<dbReference type="InterPro" id="IPR056789">
    <property type="entry name" value="LRR_R13L1-DRL21"/>
</dbReference>
<keyword evidence="2" id="KW-0677">Repeat</keyword>
<evidence type="ECO:0000313" key="13">
    <source>
        <dbReference type="EMBL" id="WVZ16692.1"/>
    </source>
</evidence>
<dbReference type="GO" id="GO:0005524">
    <property type="term" value="F:ATP binding"/>
    <property type="evidence" value="ECO:0007669"/>
    <property type="project" value="UniProtKB-KW"/>
</dbReference>
<name>A0AAQ3NX76_VIGMU</name>
<dbReference type="InterPro" id="IPR036388">
    <property type="entry name" value="WH-like_DNA-bd_sf"/>
</dbReference>
<dbReference type="InterPro" id="IPR032675">
    <property type="entry name" value="LRR_dom_sf"/>
</dbReference>
<dbReference type="CDD" id="cd14798">
    <property type="entry name" value="RX-CC_like"/>
    <property type="match status" value="1"/>
</dbReference>
<dbReference type="InterPro" id="IPR002182">
    <property type="entry name" value="NB-ARC"/>
</dbReference>
<dbReference type="PANTHER" id="PTHR36766">
    <property type="entry name" value="PLANT BROAD-SPECTRUM MILDEW RESISTANCE PROTEIN RPW8"/>
    <property type="match status" value="1"/>
</dbReference>
<evidence type="ECO:0000256" key="7">
    <source>
        <dbReference type="SAM" id="SignalP"/>
    </source>
</evidence>
<dbReference type="Gene3D" id="1.10.8.430">
    <property type="entry name" value="Helical domain of apoptotic protease-activating factors"/>
    <property type="match status" value="2"/>
</dbReference>
<evidence type="ECO:0000256" key="2">
    <source>
        <dbReference type="ARBA" id="ARBA00022737"/>
    </source>
</evidence>
<evidence type="ECO:0000256" key="6">
    <source>
        <dbReference type="SAM" id="MobiDB-lite"/>
    </source>
</evidence>
<feature type="signal peptide" evidence="7">
    <location>
        <begin position="1"/>
        <end position="25"/>
    </location>
</feature>
<dbReference type="Proteomes" id="UP001374535">
    <property type="component" value="Chromosome 3"/>
</dbReference>
<dbReference type="Pfam" id="PF00931">
    <property type="entry name" value="NB-ARC"/>
    <property type="match status" value="1"/>
</dbReference>
<dbReference type="GO" id="GO:0051707">
    <property type="term" value="P:response to other organism"/>
    <property type="evidence" value="ECO:0007669"/>
    <property type="project" value="UniProtKB-ARBA"/>
</dbReference>
<evidence type="ECO:0000256" key="1">
    <source>
        <dbReference type="ARBA" id="ARBA00022614"/>
    </source>
</evidence>
<dbReference type="Gene3D" id="3.80.10.10">
    <property type="entry name" value="Ribonuclease Inhibitor"/>
    <property type="match status" value="4"/>
</dbReference>
<dbReference type="SUPFAM" id="SSF52540">
    <property type="entry name" value="P-loop containing nucleoside triphosphate hydrolases"/>
    <property type="match status" value="2"/>
</dbReference>
<feature type="domain" description="Disease resistance protein winged helix" evidence="11">
    <location>
        <begin position="425"/>
        <end position="486"/>
    </location>
</feature>
<feature type="domain" description="Disease resistance protein Roq1-like winged-helix" evidence="10">
    <location>
        <begin position="1331"/>
        <end position="1403"/>
    </location>
</feature>
<dbReference type="Pfam" id="PF23282">
    <property type="entry name" value="WHD_ROQ1"/>
    <property type="match status" value="1"/>
</dbReference>
<dbReference type="FunFam" id="3.40.50.300:FF:001091">
    <property type="entry name" value="Probable disease resistance protein At1g61300"/>
    <property type="match status" value="1"/>
</dbReference>
<keyword evidence="7" id="KW-0732">Signal</keyword>
<dbReference type="Pfam" id="PF25019">
    <property type="entry name" value="LRR_R13L1-DRL21"/>
    <property type="match status" value="1"/>
</dbReference>
<dbReference type="GO" id="GO:0006952">
    <property type="term" value="P:defense response"/>
    <property type="evidence" value="ECO:0007669"/>
    <property type="project" value="UniProtKB-KW"/>
</dbReference>
<dbReference type="Pfam" id="PF18052">
    <property type="entry name" value="Rx_N"/>
    <property type="match status" value="1"/>
</dbReference>
<keyword evidence="5" id="KW-0067">ATP-binding</keyword>
<keyword evidence="3" id="KW-0547">Nucleotide-binding</keyword>
<feature type="domain" description="NB-ARC" evidence="8">
    <location>
        <begin position="164"/>
        <end position="338"/>
    </location>
</feature>
<dbReference type="SUPFAM" id="SSF52058">
    <property type="entry name" value="L domain-like"/>
    <property type="match status" value="3"/>
</dbReference>
<protein>
    <submittedName>
        <fullName evidence="13">Uncharacterized protein</fullName>
    </submittedName>
</protein>
<dbReference type="InterPro" id="IPR058192">
    <property type="entry name" value="WHD_ROQ1-like"/>
</dbReference>
<organism evidence="13 14">
    <name type="scientific">Vigna mungo</name>
    <name type="common">Black gram</name>
    <name type="synonym">Phaseolus mungo</name>
    <dbReference type="NCBI Taxonomy" id="3915"/>
    <lineage>
        <taxon>Eukaryota</taxon>
        <taxon>Viridiplantae</taxon>
        <taxon>Streptophyta</taxon>
        <taxon>Embryophyta</taxon>
        <taxon>Tracheophyta</taxon>
        <taxon>Spermatophyta</taxon>
        <taxon>Magnoliopsida</taxon>
        <taxon>eudicotyledons</taxon>
        <taxon>Gunneridae</taxon>
        <taxon>Pentapetalae</taxon>
        <taxon>rosids</taxon>
        <taxon>fabids</taxon>
        <taxon>Fabales</taxon>
        <taxon>Fabaceae</taxon>
        <taxon>Papilionoideae</taxon>
        <taxon>50 kb inversion clade</taxon>
        <taxon>NPAAA clade</taxon>
        <taxon>indigoferoid/millettioid clade</taxon>
        <taxon>Phaseoleae</taxon>
        <taxon>Vigna</taxon>
    </lineage>
</organism>
<dbReference type="Gene3D" id="1.10.10.10">
    <property type="entry name" value="Winged helix-like DNA-binding domain superfamily/Winged helix DNA-binding domain"/>
    <property type="match status" value="1"/>
</dbReference>
<evidence type="ECO:0000259" key="9">
    <source>
        <dbReference type="Pfam" id="PF18052"/>
    </source>
</evidence>
<evidence type="ECO:0000259" key="11">
    <source>
        <dbReference type="Pfam" id="PF23559"/>
    </source>
</evidence>
<dbReference type="GO" id="GO:0043531">
    <property type="term" value="F:ADP binding"/>
    <property type="evidence" value="ECO:0007669"/>
    <property type="project" value="InterPro"/>
</dbReference>
<evidence type="ECO:0000259" key="10">
    <source>
        <dbReference type="Pfam" id="PF23282"/>
    </source>
</evidence>
<evidence type="ECO:0000256" key="4">
    <source>
        <dbReference type="ARBA" id="ARBA00022821"/>
    </source>
</evidence>
<dbReference type="Gene3D" id="1.20.5.4130">
    <property type="match status" value="1"/>
</dbReference>
<feature type="domain" description="R13L1/DRL21-like LRR repeat region" evidence="12">
    <location>
        <begin position="674"/>
        <end position="801"/>
    </location>
</feature>
<keyword evidence="4" id="KW-0611">Plant defense</keyword>
<reference evidence="13 14" key="1">
    <citation type="journal article" date="2023" name="Life. Sci Alliance">
        <title>Evolutionary insights into 3D genome organization and epigenetic landscape of Vigna mungo.</title>
        <authorList>
            <person name="Junaid A."/>
            <person name="Singh B."/>
            <person name="Bhatia S."/>
        </authorList>
    </citation>
    <scope>NUCLEOTIDE SEQUENCE [LARGE SCALE GENOMIC DNA]</scope>
    <source>
        <strain evidence="13">Urdbean</strain>
    </source>
</reference>
<feature type="compositionally biased region" description="Polar residues" evidence="6">
    <location>
        <begin position="1982"/>
        <end position="1994"/>
    </location>
</feature>